<feature type="transmembrane region" description="Helical" evidence="1">
    <location>
        <begin position="29"/>
        <end position="48"/>
    </location>
</feature>
<sequence>MAEPALAIGRPFGHIHIFSEEHFMRITKLLLSAALCLCLVGCVSSLLIGNQLQRQLMGAALKPLVGFDPNEVDLFEIPVVKNRMTALLGEHYEPTMAVLKTAQSIQQEGALYYVLSRHAPSEVRQYTDQAAMIWNADTNQMAVMLIQDGMPEVLSEQVASAKEALTPTLPTEVQQRIDQAVAIKKAFDTGTQALLNPEQALQGALESAVESAVEKTVESAVSQGSAQAKAVVAENTAAQDLINKVQAGQTAVETTKKTVEDVTEQTKIDPSK</sequence>
<organism evidence="2 3">
    <name type="scientific">Microbulbifer pacificus</name>
    <dbReference type="NCBI Taxonomy" id="407164"/>
    <lineage>
        <taxon>Bacteria</taxon>
        <taxon>Pseudomonadati</taxon>
        <taxon>Pseudomonadota</taxon>
        <taxon>Gammaproteobacteria</taxon>
        <taxon>Cellvibrionales</taxon>
        <taxon>Microbulbiferaceae</taxon>
        <taxon>Microbulbifer</taxon>
    </lineage>
</organism>
<gene>
    <name evidence="2" type="ORF">R5R33_14090</name>
</gene>
<evidence type="ECO:0000313" key="2">
    <source>
        <dbReference type="EMBL" id="WOX04862.1"/>
    </source>
</evidence>
<name>A0AAU0MXU2_9GAMM</name>
<dbReference type="KEGG" id="mpaf:R5R33_14090"/>
<keyword evidence="3" id="KW-1185">Reference proteome</keyword>
<keyword evidence="1" id="KW-1133">Transmembrane helix</keyword>
<evidence type="ECO:0008006" key="4">
    <source>
        <dbReference type="Google" id="ProtNLM"/>
    </source>
</evidence>
<reference evidence="2 3" key="1">
    <citation type="submission" date="2023-10" db="EMBL/GenBank/DDBJ databases">
        <title>Description of Microbulbifer bruguierae sp. nov., isolated from the sediments of mangrove plant Bruguiera sexangula and comparative genomic analyses of the genus Microbulbifer.</title>
        <authorList>
            <person name="Long M."/>
        </authorList>
    </citation>
    <scope>NUCLEOTIDE SEQUENCE [LARGE SCALE GENOMIC DNA]</scope>
    <source>
        <strain evidence="2 3">SPO729</strain>
    </source>
</reference>
<protein>
    <recommendedName>
        <fullName evidence="4">Lipoprotein</fullName>
    </recommendedName>
</protein>
<accession>A0AAU0MXU2</accession>
<proteinExistence type="predicted"/>
<keyword evidence="1" id="KW-0812">Transmembrane</keyword>
<dbReference type="AlphaFoldDB" id="A0AAU0MXU2"/>
<dbReference type="RefSeq" id="WP_318953338.1">
    <property type="nucleotide sequence ID" value="NZ_CP137555.1"/>
</dbReference>
<keyword evidence="1" id="KW-0472">Membrane</keyword>
<dbReference type="EMBL" id="CP137555">
    <property type="protein sequence ID" value="WOX04862.1"/>
    <property type="molecule type" value="Genomic_DNA"/>
</dbReference>
<dbReference type="Proteomes" id="UP001302477">
    <property type="component" value="Chromosome"/>
</dbReference>
<evidence type="ECO:0000256" key="1">
    <source>
        <dbReference type="SAM" id="Phobius"/>
    </source>
</evidence>
<evidence type="ECO:0000313" key="3">
    <source>
        <dbReference type="Proteomes" id="UP001302477"/>
    </source>
</evidence>